<dbReference type="InterPro" id="IPR026592">
    <property type="entry name" value="BamE"/>
</dbReference>
<comment type="caution">
    <text evidence="6">The sequence shown here is derived from an EMBL/GenBank/DDBJ whole genome shotgun (WGS) entry which is preliminary data.</text>
</comment>
<evidence type="ECO:0000313" key="6">
    <source>
        <dbReference type="EMBL" id="SEG54253.1"/>
    </source>
</evidence>
<comment type="similarity">
    <text evidence="4">Belongs to the BamE family.</text>
</comment>
<dbReference type="GO" id="GO:0030674">
    <property type="term" value="F:protein-macromolecule adaptor activity"/>
    <property type="evidence" value="ECO:0007669"/>
    <property type="project" value="TreeGrafter"/>
</dbReference>
<evidence type="ECO:0000313" key="7">
    <source>
        <dbReference type="Proteomes" id="UP000243518"/>
    </source>
</evidence>
<keyword evidence="2 4" id="KW-0472">Membrane</keyword>
<proteinExistence type="inferred from homology"/>
<comment type="subcellular location">
    <subcellularLocation>
        <location evidence="4">Cell outer membrane</location>
    </subcellularLocation>
</comment>
<evidence type="ECO:0000256" key="4">
    <source>
        <dbReference type="HAMAP-Rule" id="MF_00925"/>
    </source>
</evidence>
<dbReference type="GO" id="GO:0051205">
    <property type="term" value="P:protein insertion into membrane"/>
    <property type="evidence" value="ECO:0007669"/>
    <property type="project" value="UniProtKB-UniRule"/>
</dbReference>
<dbReference type="GO" id="GO:0043165">
    <property type="term" value="P:Gram-negative-bacterium-type cell outer membrane assembly"/>
    <property type="evidence" value="ECO:0007669"/>
    <property type="project" value="UniProtKB-UniRule"/>
</dbReference>
<dbReference type="PANTHER" id="PTHR37482">
    <property type="entry name" value="OUTER MEMBRANE PROTEIN ASSEMBLY FACTOR BAME"/>
    <property type="match status" value="1"/>
</dbReference>
<dbReference type="Proteomes" id="UP000243518">
    <property type="component" value="Unassembled WGS sequence"/>
</dbReference>
<sequence>MLLCSVSIGLLSGCGVVPGIYKIDIQQGNVVTQEMVDQLRPGMTTRQVRFIMGTPLIQDTFHPTRWDYLYSMESGHSTRVQERISLNFEDNRLVGLSGDFMPGQSQDEEIMSSDTVETYPVDLGAPLGTGE</sequence>
<name>A0AAQ1G8D3_9GAMM</name>
<reference evidence="6 7" key="1">
    <citation type="submission" date="2016-10" db="EMBL/GenBank/DDBJ databases">
        <authorList>
            <person name="Varghese N."/>
            <person name="Submissions S."/>
        </authorList>
    </citation>
    <scope>NUCLEOTIDE SEQUENCE [LARGE SCALE GENOMIC DNA]</scope>
    <source>
        <strain evidence="6 7">CECT 8317</strain>
    </source>
</reference>
<evidence type="ECO:0000259" key="5">
    <source>
        <dbReference type="Pfam" id="PF04355"/>
    </source>
</evidence>
<comment type="subunit">
    <text evidence="4">Part of the Bam complex.</text>
</comment>
<gene>
    <name evidence="4" type="primary">bamE</name>
    <name evidence="6" type="ORF">SAMN05216586_10962</name>
</gene>
<evidence type="ECO:0000256" key="3">
    <source>
        <dbReference type="ARBA" id="ARBA00023237"/>
    </source>
</evidence>
<comment type="function">
    <text evidence="4">Part of the outer membrane protein assembly complex, which is involved in assembly and insertion of beta-barrel proteins into the outer membrane.</text>
</comment>
<keyword evidence="1 4" id="KW-0732">Signal</keyword>
<dbReference type="HAMAP" id="MF_00925">
    <property type="entry name" value="OM_assembly_BamE"/>
    <property type="match status" value="1"/>
</dbReference>
<evidence type="ECO:0000256" key="1">
    <source>
        <dbReference type="ARBA" id="ARBA00022729"/>
    </source>
</evidence>
<dbReference type="InterPro" id="IPR007450">
    <property type="entry name" value="BamE_dom"/>
</dbReference>
<dbReference type="EMBL" id="FNVE01000009">
    <property type="protein sequence ID" value="SEG54253.1"/>
    <property type="molecule type" value="Genomic_DNA"/>
</dbReference>
<dbReference type="GO" id="GO:1990063">
    <property type="term" value="C:Bam protein complex"/>
    <property type="evidence" value="ECO:0007669"/>
    <property type="project" value="TreeGrafter"/>
</dbReference>
<keyword evidence="3 4" id="KW-0998">Cell outer membrane</keyword>
<dbReference type="Gene3D" id="3.30.1450.10">
    <property type="match status" value="1"/>
</dbReference>
<evidence type="ECO:0000256" key="2">
    <source>
        <dbReference type="ARBA" id="ARBA00023136"/>
    </source>
</evidence>
<keyword evidence="7" id="KW-1185">Reference proteome</keyword>
<dbReference type="AlphaFoldDB" id="A0AAQ1G8D3"/>
<feature type="domain" description="Outer membrane protein assembly factor BamE" evidence="5">
    <location>
        <begin position="28"/>
        <end position="94"/>
    </location>
</feature>
<dbReference type="PANTHER" id="PTHR37482:SF1">
    <property type="entry name" value="OUTER MEMBRANE PROTEIN ASSEMBLY FACTOR BAME"/>
    <property type="match status" value="1"/>
</dbReference>
<accession>A0AAQ1G8D3</accession>
<organism evidence="6 7">
    <name type="scientific">Halopseudomonas aestusnigri</name>
    <dbReference type="NCBI Taxonomy" id="857252"/>
    <lineage>
        <taxon>Bacteria</taxon>
        <taxon>Pseudomonadati</taxon>
        <taxon>Pseudomonadota</taxon>
        <taxon>Gammaproteobacteria</taxon>
        <taxon>Pseudomonadales</taxon>
        <taxon>Pseudomonadaceae</taxon>
        <taxon>Halopseudomonas</taxon>
    </lineage>
</organism>
<dbReference type="Pfam" id="PF04355">
    <property type="entry name" value="BamE"/>
    <property type="match status" value="1"/>
</dbReference>
<dbReference type="InterPro" id="IPR037873">
    <property type="entry name" value="BamE-like"/>
</dbReference>
<protein>
    <recommendedName>
        <fullName evidence="4">Outer membrane protein assembly factor BamE</fullName>
    </recommendedName>
</protein>